<keyword evidence="2" id="KW-1185">Reference proteome</keyword>
<organism evidence="1 2">
    <name type="scientific">Pseudomonas mercuritolerans</name>
    <dbReference type="NCBI Taxonomy" id="2951809"/>
    <lineage>
        <taxon>Bacteria</taxon>
        <taxon>Pseudomonadati</taxon>
        <taxon>Pseudomonadota</taxon>
        <taxon>Gammaproteobacteria</taxon>
        <taxon>Pseudomonadales</taxon>
        <taxon>Pseudomonadaceae</taxon>
        <taxon>Pseudomonas</taxon>
    </lineage>
</organism>
<protein>
    <submittedName>
        <fullName evidence="1">Uncharacterized protein</fullName>
    </submittedName>
</protein>
<accession>A0ABT2Y1I3</accession>
<evidence type="ECO:0000313" key="2">
    <source>
        <dbReference type="Proteomes" id="UP001063475"/>
    </source>
</evidence>
<dbReference type="Proteomes" id="UP001063475">
    <property type="component" value="Unassembled WGS sequence"/>
</dbReference>
<dbReference type="RefSeq" id="WP_130911317.1">
    <property type="nucleotide sequence ID" value="NZ_JAMSHA010000010.1"/>
</dbReference>
<comment type="caution">
    <text evidence="1">The sequence shown here is derived from an EMBL/GenBank/DDBJ whole genome shotgun (WGS) entry which is preliminary data.</text>
</comment>
<sequence>MTANPTNLAPPQLLEATVHDGKLTLYIHNLVDPAHGSVESYPNVMEGDKVIFEVSTSTGNQDKQELEVKSPTDASFVFVIAKKIFAEKFEPGAIATLSYSVQRSSGNTAQSEEQKVYLEL</sequence>
<name>A0ABT2Y1I3_9PSED</name>
<reference evidence="1" key="1">
    <citation type="submission" date="2022-06" db="EMBL/GenBank/DDBJ databases">
        <title>De novo draft assembly of the Pseudomonas mercurotoleraris sp. nov., isolated from the plants rhizosphere.</title>
        <authorList>
            <person name="Robas M."/>
            <person name="Gonzalez D."/>
            <person name="Fernandez V.M."/>
            <person name="Luna L."/>
            <person name="Provanza A."/>
            <person name="Jimenez P.A."/>
        </authorList>
    </citation>
    <scope>NUCLEOTIDE SEQUENCE</scope>
    <source>
        <strain evidence="1">SAICEUPSM</strain>
    </source>
</reference>
<gene>
    <name evidence="1" type="ORF">ND528_24925</name>
</gene>
<dbReference type="EMBL" id="JAMSHA010000010">
    <property type="protein sequence ID" value="MCV2224807.1"/>
    <property type="molecule type" value="Genomic_DNA"/>
</dbReference>
<proteinExistence type="predicted"/>
<evidence type="ECO:0000313" key="1">
    <source>
        <dbReference type="EMBL" id="MCV2224807.1"/>
    </source>
</evidence>